<evidence type="ECO:0000313" key="3">
    <source>
        <dbReference type="Proteomes" id="UP000274762"/>
    </source>
</evidence>
<accession>A0A495IT02</accession>
<evidence type="ECO:0000256" key="1">
    <source>
        <dbReference type="SAM" id="MobiDB-lite"/>
    </source>
</evidence>
<feature type="region of interest" description="Disordered" evidence="1">
    <location>
        <begin position="1"/>
        <end position="59"/>
    </location>
</feature>
<dbReference type="RefSeq" id="WP_062800715.1">
    <property type="nucleotide sequence ID" value="NZ_CBCRXS010000019.1"/>
</dbReference>
<dbReference type="Proteomes" id="UP000274762">
    <property type="component" value="Unassembled WGS sequence"/>
</dbReference>
<name>A0A495IT02_WILMA</name>
<organism evidence="2 3">
    <name type="scientific">Williamsia marianensis</name>
    <dbReference type="NCBI Taxonomy" id="85044"/>
    <lineage>
        <taxon>Bacteria</taxon>
        <taxon>Bacillati</taxon>
        <taxon>Actinomycetota</taxon>
        <taxon>Actinomycetes</taxon>
        <taxon>Mycobacteriales</taxon>
        <taxon>Nocardiaceae</taxon>
        <taxon>Williamsia</taxon>
    </lineage>
</organism>
<protein>
    <submittedName>
        <fullName evidence="2">Uncharacterized protein</fullName>
    </submittedName>
</protein>
<evidence type="ECO:0000313" key="2">
    <source>
        <dbReference type="EMBL" id="RKR79800.1"/>
    </source>
</evidence>
<reference evidence="2 3" key="1">
    <citation type="submission" date="2018-10" db="EMBL/GenBank/DDBJ databases">
        <title>Sequencing the genomes of 1000 actinobacteria strains.</title>
        <authorList>
            <person name="Klenk H.-P."/>
        </authorList>
    </citation>
    <scope>NUCLEOTIDE SEQUENCE [LARGE SCALE GENOMIC DNA]</scope>
    <source>
        <strain evidence="2 3">DSM 44343</strain>
    </source>
</reference>
<dbReference type="OrthoDB" id="9860199at2"/>
<dbReference type="AlphaFoldDB" id="A0A495IT02"/>
<dbReference type="EMBL" id="RBKV01000002">
    <property type="protein sequence ID" value="RKR79800.1"/>
    <property type="molecule type" value="Genomic_DNA"/>
</dbReference>
<proteinExistence type="predicted"/>
<sequence length="59" mass="6052">MPLPHDTVLTTRGGQPVLPPDRLASGGADNDDIGHVMNSGDHGPAPQEPISINPGGRAF</sequence>
<gene>
    <name evidence="2" type="ORF">DFJ75_4940</name>
</gene>
<comment type="caution">
    <text evidence="2">The sequence shown here is derived from an EMBL/GenBank/DDBJ whole genome shotgun (WGS) entry which is preliminary data.</text>
</comment>